<evidence type="ECO:0000313" key="1">
    <source>
        <dbReference type="EMBL" id="QEL10408.1"/>
    </source>
</evidence>
<organism evidence="1 2">
    <name type="scientific">Kushneria phosphatilytica</name>
    <dbReference type="NCBI Taxonomy" id="657387"/>
    <lineage>
        <taxon>Bacteria</taxon>
        <taxon>Pseudomonadati</taxon>
        <taxon>Pseudomonadota</taxon>
        <taxon>Gammaproteobacteria</taxon>
        <taxon>Oceanospirillales</taxon>
        <taxon>Halomonadaceae</taxon>
        <taxon>Kushneria</taxon>
    </lineage>
</organism>
<proteinExistence type="predicted"/>
<dbReference type="KEGG" id="kuy:FY550_04145"/>
<dbReference type="EMBL" id="CP043420">
    <property type="protein sequence ID" value="QEL10408.1"/>
    <property type="molecule type" value="Genomic_DNA"/>
</dbReference>
<dbReference type="OrthoDB" id="5476529at2"/>
<evidence type="ECO:0000313" key="2">
    <source>
        <dbReference type="Proteomes" id="UP000322553"/>
    </source>
</evidence>
<dbReference type="Proteomes" id="UP000322553">
    <property type="component" value="Chromosome"/>
</dbReference>
<accession>A0A1S1NZE3</accession>
<name>A0A1S1NZE3_9GAMM</name>
<dbReference type="AlphaFoldDB" id="A0A1S1NZE3"/>
<sequence length="628" mass="69353">MTAQPQQYNASNAQVTVTIEEGEKPGATARLVENIDALRQTTPETAGERVWVEYHTVRGYGGGLFYHEPDNVTSRDDGGAMIVTENGDRFRREWGTKEKGDVLLWGADPTGTLGSAEAVQRIVDSGLTGTIVFPNEGVFVIERTVSMQPVSSVANDGTVKRQGEARMILRSRMWSHFGYFRDRAAIKPGPEVNGAMFTHVYMAEGLAFFGPDEKRDGHAYHALELDGYVNKVTRCSFNMPNDGIVTWAGANIDIVYCHFIGCQNAVRTHGEGEIVTTYTFTANLCQYVGHLMNCAGQLWGSQFNNNTWEACSGSMVVAQVVFNCGFVTNWIEGGGNADDPIRIIDNTTYQQNRENWAAGNNFHGGGWINTLAPSDHEYNNRFGGVNLDTNKVIVSEATGSGVALRTDGLQQYLDEWKGCVELGIRSTSNKNGGADIGLNSSNAINLRASNGYINIRKGDGAISDESNKPILNYPVSKLRDQEVDTALQLQPDRMNMFSARVPVLNTDPSDSTQRTVRRVPSAMPFIIHWSGAYTAGKGSDASAYFDVSEVKDNAIHLYNNHMETRSPRLWVTTNDTDAEFDHWEVIDAYSGSWQAYGVCKGVRLYFRERTTGEFTVPDSFDMMLVNGW</sequence>
<gene>
    <name evidence="1" type="ORF">FY550_04145</name>
</gene>
<dbReference type="SUPFAM" id="SSF51126">
    <property type="entry name" value="Pectin lyase-like"/>
    <property type="match status" value="1"/>
</dbReference>
<reference evidence="1 2" key="1">
    <citation type="submission" date="2019-08" db="EMBL/GenBank/DDBJ databases">
        <title>Complete genome sequence of Kushneria sp. YCWA18, a halophilic phosphate-solubilizing bacterium isolated from Daqiao saltern in China.</title>
        <authorList>
            <person name="Du G.-X."/>
            <person name="Qu L.-Y."/>
        </authorList>
    </citation>
    <scope>NUCLEOTIDE SEQUENCE [LARGE SCALE GENOMIC DNA]</scope>
    <source>
        <strain evidence="1 2">YCWA18</strain>
    </source>
</reference>
<dbReference type="RefSeq" id="WP_070975870.1">
    <property type="nucleotide sequence ID" value="NZ_CP043420.1"/>
</dbReference>
<protein>
    <submittedName>
        <fullName evidence="1">Uncharacterized protein</fullName>
    </submittedName>
</protein>
<keyword evidence="2" id="KW-1185">Reference proteome</keyword>
<dbReference type="InterPro" id="IPR011050">
    <property type="entry name" value="Pectin_lyase_fold/virulence"/>
</dbReference>